<evidence type="ECO:0000313" key="4">
    <source>
        <dbReference type="Proteomes" id="UP000299102"/>
    </source>
</evidence>
<comment type="caution">
    <text evidence="3">The sequence shown here is derived from an EMBL/GenBank/DDBJ whole genome shotgun (WGS) entry which is preliminary data.</text>
</comment>
<dbReference type="InterPro" id="IPR012337">
    <property type="entry name" value="RNaseH-like_sf"/>
</dbReference>
<feature type="region of interest" description="Disordered" evidence="1">
    <location>
        <begin position="1"/>
        <end position="23"/>
    </location>
</feature>
<dbReference type="Gene3D" id="3.30.420.10">
    <property type="entry name" value="Ribonuclease H-like superfamily/Ribonuclease H"/>
    <property type="match status" value="1"/>
</dbReference>
<dbReference type="OrthoDB" id="6624020at2759"/>
<keyword evidence="2" id="KW-1133">Transmembrane helix</keyword>
<dbReference type="InterPro" id="IPR036397">
    <property type="entry name" value="RNaseH_sf"/>
</dbReference>
<feature type="transmembrane region" description="Helical" evidence="2">
    <location>
        <begin position="353"/>
        <end position="374"/>
    </location>
</feature>
<gene>
    <name evidence="3" type="ORF">EVAR_37103_1</name>
</gene>
<evidence type="ECO:0000256" key="2">
    <source>
        <dbReference type="SAM" id="Phobius"/>
    </source>
</evidence>
<dbReference type="SUPFAM" id="SSF53098">
    <property type="entry name" value="Ribonuclease H-like"/>
    <property type="match status" value="1"/>
</dbReference>
<reference evidence="3 4" key="1">
    <citation type="journal article" date="2019" name="Commun. Biol.">
        <title>The bagworm genome reveals a unique fibroin gene that provides high tensile strength.</title>
        <authorList>
            <person name="Kono N."/>
            <person name="Nakamura H."/>
            <person name="Ohtoshi R."/>
            <person name="Tomita M."/>
            <person name="Numata K."/>
            <person name="Arakawa K."/>
        </authorList>
    </citation>
    <scope>NUCLEOTIDE SEQUENCE [LARGE SCALE GENOMIC DNA]</scope>
</reference>
<protein>
    <submittedName>
        <fullName evidence="3">115 kDa protein in type-1 retrotransposable element R1DM</fullName>
    </submittedName>
</protein>
<feature type="transmembrane region" description="Helical" evidence="2">
    <location>
        <begin position="530"/>
        <end position="552"/>
    </location>
</feature>
<dbReference type="Proteomes" id="UP000299102">
    <property type="component" value="Unassembled WGS sequence"/>
</dbReference>
<proteinExistence type="predicted"/>
<accession>A0A4C1XSS1</accession>
<keyword evidence="2" id="KW-0472">Membrane</keyword>
<dbReference type="EMBL" id="BGZK01000924">
    <property type="protein sequence ID" value="GBP65255.1"/>
    <property type="molecule type" value="Genomic_DNA"/>
</dbReference>
<feature type="transmembrane region" description="Helical" evidence="2">
    <location>
        <begin position="558"/>
        <end position="576"/>
    </location>
</feature>
<keyword evidence="4" id="KW-1185">Reference proteome</keyword>
<sequence>MCPRRVKDCQHLQRHSQGGQGHMGLSPEIVRTIYVAVIEPIVMYASCAWAPAANICADRELESPVDFCELPHPAHIPELGFESVEDLDPTTIDRLAIVRPHIYTDGSKIEGKVGAALTEWRDGVESGNSAYRLESFCTVFQAEIEAGHTGYRCGGWGVRLFWVRAHAGTAGNERADELARNAALKKKTTADYDRFPLSFAKKAIRAASLDKWQKRYAEGITSDITKCFFPRVKEAYGVLSRVSMTPLLAQTLTGHGGFAQYLHRFKLASSPYCAYAPDKTQDLLHVLEECPIFLKERAETEVGIGVQILRENFPDLLKDDEKRKIFFTFCEGVVRRGSSACERYSTLSNAVSLLWLAGVTVQLHSALILSRLFLLDIRMREVAWLYNVQRGKVLGDTFVDHNRLSGKGRATHLHCLKPDRRQSRCGPDGMAGRKGDQVLDAPARSLLHGLPGGDNYAAKIDTESEKGKGRIVESRAVRLFWVRAHAGIAGNERADEFDRWAGLTKKTAADYDRFPLSHAKKNDVLTCSVWVWYALLFVFIMMSLMTLTALQAAASRETGRVCVALFGLMWYITVSLKSRPQLNRAAFQIHSSLTGN</sequence>
<dbReference type="GO" id="GO:0003676">
    <property type="term" value="F:nucleic acid binding"/>
    <property type="evidence" value="ECO:0007669"/>
    <property type="project" value="InterPro"/>
</dbReference>
<keyword evidence="2" id="KW-0812">Transmembrane</keyword>
<name>A0A4C1XSS1_EUMVA</name>
<evidence type="ECO:0000256" key="1">
    <source>
        <dbReference type="SAM" id="MobiDB-lite"/>
    </source>
</evidence>
<evidence type="ECO:0000313" key="3">
    <source>
        <dbReference type="EMBL" id="GBP65255.1"/>
    </source>
</evidence>
<dbReference type="AlphaFoldDB" id="A0A4C1XSS1"/>
<organism evidence="3 4">
    <name type="scientific">Eumeta variegata</name>
    <name type="common">Bagworm moth</name>
    <name type="synonym">Eumeta japonica</name>
    <dbReference type="NCBI Taxonomy" id="151549"/>
    <lineage>
        <taxon>Eukaryota</taxon>
        <taxon>Metazoa</taxon>
        <taxon>Ecdysozoa</taxon>
        <taxon>Arthropoda</taxon>
        <taxon>Hexapoda</taxon>
        <taxon>Insecta</taxon>
        <taxon>Pterygota</taxon>
        <taxon>Neoptera</taxon>
        <taxon>Endopterygota</taxon>
        <taxon>Lepidoptera</taxon>
        <taxon>Glossata</taxon>
        <taxon>Ditrysia</taxon>
        <taxon>Tineoidea</taxon>
        <taxon>Psychidae</taxon>
        <taxon>Oiketicinae</taxon>
        <taxon>Eumeta</taxon>
    </lineage>
</organism>
<dbReference type="CDD" id="cd09276">
    <property type="entry name" value="Rnase_HI_RT_non_LTR"/>
    <property type="match status" value="1"/>
</dbReference>
<feature type="compositionally biased region" description="Basic and acidic residues" evidence="1">
    <location>
        <begin position="1"/>
        <end position="11"/>
    </location>
</feature>